<dbReference type="EMBL" id="KX774321">
    <property type="protein sequence ID" value="AOZ63868.1"/>
    <property type="molecule type" value="Genomic_DNA"/>
</dbReference>
<evidence type="ECO:0000313" key="2">
    <source>
        <dbReference type="EMBL" id="AOZ63868.1"/>
    </source>
</evidence>
<dbReference type="EMBL" id="KX774321">
    <property type="protein sequence ID" value="AOZ63594.1"/>
    <property type="molecule type" value="Genomic_DNA"/>
</dbReference>
<sequence>MCVACEHNQTLCKVEPGGARSACILPVGHSEKNHENSSGYKWFLTSDQRTEALGWLEDCGLEFITSHPTDHQIEKRIERYYDGGFSAFDFDGSVKA</sequence>
<evidence type="ECO:0000313" key="1">
    <source>
        <dbReference type="EMBL" id="AOZ63594.1"/>
    </source>
</evidence>
<gene>
    <name evidence="2" type="ORF">SEA_WEASELS2_290</name>
    <name evidence="1" type="ORF">SEA_WEASELS2_4</name>
</gene>
<keyword evidence="3" id="KW-1185">Reference proteome</keyword>
<reference evidence="2" key="2">
    <citation type="submission" date="2016-08" db="EMBL/GenBank/DDBJ databases">
        <authorList>
            <person name="Williams D.A."/>
            <person name="Albritton V.D."/>
            <person name="Beach M.O."/>
            <person name="Bonner C.T."/>
            <person name="Green C.T."/>
            <person name="Harrell M.L."/>
            <person name="Holder G.D."/>
            <person name="Juneau A.C."/>
            <person name="Labat G.M."/>
            <person name="Lawrence S.M."/>
            <person name="McCurry A.D."/>
            <person name="Myers D.S."/>
            <person name="Nowell A.J."/>
            <person name="Palowsky Z.R."/>
            <person name="Peoples M.D."/>
            <person name="Peterson-Gross L.E."/>
            <person name="Rizzo E.R."/>
            <person name="Rybicki S.K."/>
            <person name="Thomas C."/>
            <person name="West N."/>
            <person name="Williams D.A."/>
            <person name="Morgan G.B."/>
            <person name="Alonzo F.L."/>
            <person name="Wiedemeier A.M.D."/>
            <person name="Gissendanner C.R."/>
            <person name="Findley A.M."/>
            <person name="Delesalle V.A."/>
            <person name="Garlena R.A."/>
            <person name="Russell D.A."/>
            <person name="Pope W.H."/>
            <person name="Jacobs-Sera D."/>
            <person name="Hendrix R.W."/>
            <person name="Hatfull G.F."/>
        </authorList>
    </citation>
    <scope>NUCLEOTIDE SEQUENCE</scope>
</reference>
<name>A0A1I9SAR2_9CAUD</name>
<accession>A0A1I9SAR2</accession>
<reference evidence="3" key="1">
    <citation type="submission" date="2016-08" db="EMBL/GenBank/DDBJ databases">
        <authorList>
            <person name="Seilhamer J.J."/>
        </authorList>
    </citation>
    <scope>NUCLEOTIDE SEQUENCE [LARGE SCALE GENOMIC DNA]</scope>
</reference>
<proteinExistence type="predicted"/>
<organism evidence="2 3">
    <name type="scientific">Rhodococcus phage Weasels2</name>
    <dbReference type="NCBI Taxonomy" id="1897437"/>
    <lineage>
        <taxon>Viruses</taxon>
        <taxon>Duplodnaviria</taxon>
        <taxon>Heunggongvirae</taxon>
        <taxon>Uroviricota</taxon>
        <taxon>Caudoviricetes</taxon>
        <taxon>Weaselvirus</taxon>
        <taxon>Weaselvirus weasel</taxon>
    </lineage>
</organism>
<protein>
    <submittedName>
        <fullName evidence="2">Uncharacterized protein</fullName>
    </submittedName>
</protein>
<evidence type="ECO:0000313" key="3">
    <source>
        <dbReference type="Proteomes" id="UP000224902"/>
    </source>
</evidence>
<dbReference type="Proteomes" id="UP000224902">
    <property type="component" value="Segment"/>
</dbReference>